<evidence type="ECO:0000313" key="2">
    <source>
        <dbReference type="Proteomes" id="UP000015103"/>
    </source>
</evidence>
<dbReference type="EMBL" id="ACPB03040706">
    <property type="status" value="NOT_ANNOTATED_CDS"/>
    <property type="molecule type" value="Genomic_DNA"/>
</dbReference>
<keyword evidence="2" id="KW-1185">Reference proteome</keyword>
<dbReference type="EnsemblMetazoa" id="RPRC010370-RA">
    <property type="protein sequence ID" value="RPRC010370-PA"/>
    <property type="gene ID" value="RPRC010370"/>
</dbReference>
<name>T1I250_RHOPR</name>
<reference evidence="1" key="1">
    <citation type="submission" date="2015-05" db="UniProtKB">
        <authorList>
            <consortium name="EnsemblMetazoa"/>
        </authorList>
    </citation>
    <scope>IDENTIFICATION</scope>
</reference>
<proteinExistence type="predicted"/>
<accession>T1I250</accession>
<dbReference type="AlphaFoldDB" id="T1I250"/>
<dbReference type="InParanoid" id="T1I250"/>
<dbReference type="Proteomes" id="UP000015103">
    <property type="component" value="Unassembled WGS sequence"/>
</dbReference>
<evidence type="ECO:0000313" key="1">
    <source>
        <dbReference type="EnsemblMetazoa" id="RPRC010370-PA"/>
    </source>
</evidence>
<sequence length="73" mass="8378">HQAGINRDWYHPDRDTLISKLAIKKGFYQPAGDTLTHQAGINREWYHPDRDTLIITKLAIKKGFYQPAGDTLT</sequence>
<protein>
    <submittedName>
        <fullName evidence="1">Uncharacterized protein</fullName>
    </submittedName>
</protein>
<organism evidence="1 2">
    <name type="scientific">Rhodnius prolixus</name>
    <name type="common">Triatomid bug</name>
    <dbReference type="NCBI Taxonomy" id="13249"/>
    <lineage>
        <taxon>Eukaryota</taxon>
        <taxon>Metazoa</taxon>
        <taxon>Ecdysozoa</taxon>
        <taxon>Arthropoda</taxon>
        <taxon>Hexapoda</taxon>
        <taxon>Insecta</taxon>
        <taxon>Pterygota</taxon>
        <taxon>Neoptera</taxon>
        <taxon>Paraneoptera</taxon>
        <taxon>Hemiptera</taxon>
        <taxon>Heteroptera</taxon>
        <taxon>Panheteroptera</taxon>
        <taxon>Cimicomorpha</taxon>
        <taxon>Reduviidae</taxon>
        <taxon>Triatominae</taxon>
        <taxon>Rhodnius</taxon>
    </lineage>
</organism>
<dbReference type="VEuPathDB" id="VectorBase:RPRC010370"/>
<dbReference type="HOGENOM" id="CLU_2712076_0_0_1"/>